<accession>A0A9D3X5S5</accession>
<feature type="region of interest" description="Disordered" evidence="1">
    <location>
        <begin position="251"/>
        <end position="292"/>
    </location>
</feature>
<evidence type="ECO:0000313" key="2">
    <source>
        <dbReference type="EMBL" id="KAH1174349.1"/>
    </source>
</evidence>
<evidence type="ECO:0000313" key="3">
    <source>
        <dbReference type="Proteomes" id="UP000827986"/>
    </source>
</evidence>
<organism evidence="2 3">
    <name type="scientific">Mauremys mutica</name>
    <name type="common">yellowpond turtle</name>
    <dbReference type="NCBI Taxonomy" id="74926"/>
    <lineage>
        <taxon>Eukaryota</taxon>
        <taxon>Metazoa</taxon>
        <taxon>Chordata</taxon>
        <taxon>Craniata</taxon>
        <taxon>Vertebrata</taxon>
        <taxon>Euteleostomi</taxon>
        <taxon>Archelosauria</taxon>
        <taxon>Testudinata</taxon>
        <taxon>Testudines</taxon>
        <taxon>Cryptodira</taxon>
        <taxon>Durocryptodira</taxon>
        <taxon>Testudinoidea</taxon>
        <taxon>Geoemydidae</taxon>
        <taxon>Geoemydinae</taxon>
        <taxon>Mauremys</taxon>
    </lineage>
</organism>
<dbReference type="AlphaFoldDB" id="A0A9D3X5S5"/>
<reference evidence="2" key="1">
    <citation type="submission" date="2021-09" db="EMBL/GenBank/DDBJ databases">
        <title>The genome of Mauremys mutica provides insights into the evolution of semi-aquatic lifestyle.</title>
        <authorList>
            <person name="Gong S."/>
            <person name="Gao Y."/>
        </authorList>
    </citation>
    <scope>NUCLEOTIDE SEQUENCE</scope>
    <source>
        <strain evidence="2">MM-2020</strain>
        <tissue evidence="2">Muscle</tissue>
    </source>
</reference>
<proteinExistence type="predicted"/>
<feature type="region of interest" description="Disordered" evidence="1">
    <location>
        <begin position="1"/>
        <end position="22"/>
    </location>
</feature>
<comment type="caution">
    <text evidence="2">The sequence shown here is derived from an EMBL/GenBank/DDBJ whole genome shotgun (WGS) entry which is preliminary data.</text>
</comment>
<name>A0A9D3X5S5_9SAUR</name>
<dbReference type="EMBL" id="JAHDVG010000480">
    <property type="protein sequence ID" value="KAH1174349.1"/>
    <property type="molecule type" value="Genomic_DNA"/>
</dbReference>
<sequence>MSRGSPFVGPTALQGLGPDSSKVPSGTRLATFLVPAPCAHLPGFPIRPGAGGREEEELGIALVLQMGKLRKRPARAESALEVIEDIEELDIEKDKHMEMTSTDSHDDGIGVPVLNLSGEGEEEASPEAGHPMVPKAPGEHLPWVQNVDSLERLMKLMCDLLDAVWTLGEQTRIVAAEQNAGSDSPASCWGSEEGVPEAKGAEPATRSPSGTSTKEALLATEDEPQASLAKTLEPGDQRSYNVIRCLIGGKSHSRGEDDTEGGYERDQQGATASPGVDKKILPETDFNQPREDGDLLLQEGWGSLWVRDEEVPPSSGRASRSFPPRGITFSWLTSCPSLDFPGAQQFNPSSETSHKTRTEPGPSGWLRPNPACQLCNDDTIHRLGGFRIFGPPDLKGLEEELRQTLSSCHKWGADTQGTVFSKAKRVFSNYCLCPSGDSRAQALARKAVLRESAVAAIQKKTLVSTMPSAHLRCSPALQATTSQHKHGDFSPLFLQWALQKLKMLVKKTAPKS</sequence>
<evidence type="ECO:0000256" key="1">
    <source>
        <dbReference type="SAM" id="MobiDB-lite"/>
    </source>
</evidence>
<feature type="compositionally biased region" description="Basic and acidic residues" evidence="1">
    <location>
        <begin position="276"/>
        <end position="292"/>
    </location>
</feature>
<dbReference type="Proteomes" id="UP000827986">
    <property type="component" value="Unassembled WGS sequence"/>
</dbReference>
<gene>
    <name evidence="2" type="ORF">KIL84_002493</name>
</gene>
<protein>
    <submittedName>
        <fullName evidence="2">Uncharacterized protein</fullName>
    </submittedName>
</protein>
<feature type="region of interest" description="Disordered" evidence="1">
    <location>
        <begin position="342"/>
        <end position="368"/>
    </location>
</feature>
<feature type="region of interest" description="Disordered" evidence="1">
    <location>
        <begin position="178"/>
        <end position="234"/>
    </location>
</feature>
<keyword evidence="3" id="KW-1185">Reference proteome</keyword>